<dbReference type="InterPro" id="IPR001647">
    <property type="entry name" value="HTH_TetR"/>
</dbReference>
<dbReference type="Pfam" id="PF00440">
    <property type="entry name" value="TetR_N"/>
    <property type="match status" value="1"/>
</dbReference>
<evidence type="ECO:0000259" key="6">
    <source>
        <dbReference type="PROSITE" id="PS50977"/>
    </source>
</evidence>
<keyword evidence="2" id="KW-0805">Transcription regulation</keyword>
<sequence length="206" mass="22724">MIKPAPKTRRAPKGEKRREELLDAALQVFSLDGYSGASVARVAAIAGISVAGLLHHFPSKISLLMGVLQRRDEVNQRIADEVRAEKSLSGLLGSLRAINRSNASAPGVVRAFTILNAENLLDTQPAWTWFQERYAGIQQRLHGQFADLVAMGEVRGDVDLAGLTEEILAMMDGLQIQWLRFPEQVDLVARFDTYIARVDAAIRVHP</sequence>
<dbReference type="PANTHER" id="PTHR30055:SF234">
    <property type="entry name" value="HTH-TYPE TRANSCRIPTIONAL REGULATOR BETI"/>
    <property type="match status" value="1"/>
</dbReference>
<dbReference type="Pfam" id="PF13977">
    <property type="entry name" value="TetR_C_6"/>
    <property type="match status" value="1"/>
</dbReference>
<dbReference type="RefSeq" id="WP_003231976.1">
    <property type="nucleotide sequence ID" value="NZ_CP142150.1"/>
</dbReference>
<dbReference type="PROSITE" id="PS50977">
    <property type="entry name" value="HTH_TETR_2"/>
    <property type="match status" value="1"/>
</dbReference>
<dbReference type="SUPFAM" id="SSF46689">
    <property type="entry name" value="Homeodomain-like"/>
    <property type="match status" value="1"/>
</dbReference>
<proteinExistence type="predicted"/>
<dbReference type="EMBL" id="WJZX01000032">
    <property type="protein sequence ID" value="MCF5655545.1"/>
    <property type="molecule type" value="Genomic_DNA"/>
</dbReference>
<reference evidence="7" key="1">
    <citation type="submission" date="2019-11" db="EMBL/GenBank/DDBJ databases">
        <title>Epiphytic Pseudomonas syringae from cherry orchards.</title>
        <authorList>
            <person name="Hulin M.T."/>
        </authorList>
    </citation>
    <scope>NUCLEOTIDE SEQUENCE</scope>
    <source>
        <strain evidence="7">PA-2-1F</strain>
    </source>
</reference>
<dbReference type="AlphaFoldDB" id="A0AAP2S2P1"/>
<evidence type="ECO:0000256" key="2">
    <source>
        <dbReference type="ARBA" id="ARBA00023015"/>
    </source>
</evidence>
<organism evidence="7 8">
    <name type="scientific">Pseudomonas poae</name>
    <dbReference type="NCBI Taxonomy" id="200451"/>
    <lineage>
        <taxon>Bacteria</taxon>
        <taxon>Pseudomonadati</taxon>
        <taxon>Pseudomonadota</taxon>
        <taxon>Gammaproteobacteria</taxon>
        <taxon>Pseudomonadales</taxon>
        <taxon>Pseudomonadaceae</taxon>
        <taxon>Pseudomonas</taxon>
    </lineage>
</organism>
<evidence type="ECO:0000256" key="4">
    <source>
        <dbReference type="ARBA" id="ARBA00023163"/>
    </source>
</evidence>
<dbReference type="GO" id="GO:0000976">
    <property type="term" value="F:transcription cis-regulatory region binding"/>
    <property type="evidence" value="ECO:0007669"/>
    <property type="project" value="TreeGrafter"/>
</dbReference>
<keyword evidence="3 5" id="KW-0238">DNA-binding</keyword>
<evidence type="ECO:0000256" key="5">
    <source>
        <dbReference type="PROSITE-ProRule" id="PRU00335"/>
    </source>
</evidence>
<dbReference type="InterPro" id="IPR050109">
    <property type="entry name" value="HTH-type_TetR-like_transc_reg"/>
</dbReference>
<dbReference type="GO" id="GO:0003700">
    <property type="term" value="F:DNA-binding transcription factor activity"/>
    <property type="evidence" value="ECO:0007669"/>
    <property type="project" value="TreeGrafter"/>
</dbReference>
<dbReference type="PANTHER" id="PTHR30055">
    <property type="entry name" value="HTH-TYPE TRANSCRIPTIONAL REGULATOR RUTR"/>
    <property type="match status" value="1"/>
</dbReference>
<keyword evidence="1" id="KW-0678">Repressor</keyword>
<accession>A0AAP2S2P1</accession>
<dbReference type="Gene3D" id="1.10.357.10">
    <property type="entry name" value="Tetracycline Repressor, domain 2"/>
    <property type="match status" value="1"/>
</dbReference>
<dbReference type="PRINTS" id="PR00455">
    <property type="entry name" value="HTHTETR"/>
</dbReference>
<dbReference type="InterPro" id="IPR039538">
    <property type="entry name" value="BetI_C"/>
</dbReference>
<keyword evidence="4" id="KW-0804">Transcription</keyword>
<evidence type="ECO:0000256" key="1">
    <source>
        <dbReference type="ARBA" id="ARBA00022491"/>
    </source>
</evidence>
<dbReference type="Proteomes" id="UP000814126">
    <property type="component" value="Unassembled WGS sequence"/>
</dbReference>
<dbReference type="SUPFAM" id="SSF48498">
    <property type="entry name" value="Tetracyclin repressor-like, C-terminal domain"/>
    <property type="match status" value="1"/>
</dbReference>
<evidence type="ECO:0000256" key="3">
    <source>
        <dbReference type="ARBA" id="ARBA00023125"/>
    </source>
</evidence>
<evidence type="ECO:0000313" key="7">
    <source>
        <dbReference type="EMBL" id="MCF5655545.1"/>
    </source>
</evidence>
<feature type="domain" description="HTH tetR-type" evidence="6">
    <location>
        <begin position="15"/>
        <end position="75"/>
    </location>
</feature>
<comment type="caution">
    <text evidence="7">The sequence shown here is derived from an EMBL/GenBank/DDBJ whole genome shotgun (WGS) entry which is preliminary data.</text>
</comment>
<feature type="DNA-binding region" description="H-T-H motif" evidence="5">
    <location>
        <begin position="38"/>
        <end position="57"/>
    </location>
</feature>
<protein>
    <submittedName>
        <fullName evidence="7">TetR family transcriptional regulator</fullName>
    </submittedName>
</protein>
<dbReference type="InterPro" id="IPR009057">
    <property type="entry name" value="Homeodomain-like_sf"/>
</dbReference>
<name>A0AAP2S2P1_9PSED</name>
<evidence type="ECO:0000313" key="8">
    <source>
        <dbReference type="Proteomes" id="UP000814126"/>
    </source>
</evidence>
<dbReference type="InterPro" id="IPR036271">
    <property type="entry name" value="Tet_transcr_reg_TetR-rel_C_sf"/>
</dbReference>
<gene>
    <name evidence="7" type="ORF">GIV46_10965</name>
</gene>